<proteinExistence type="predicted"/>
<dbReference type="InterPro" id="IPR025668">
    <property type="entry name" value="Tnp_DDE_dom"/>
</dbReference>
<geneLocation type="plasmid" evidence="2 3">
    <name>unnamed1</name>
</geneLocation>
<keyword evidence="2" id="KW-0614">Plasmid</keyword>
<keyword evidence="3" id="KW-1185">Reference proteome</keyword>
<sequence length="115" mass="12767">MIETTAPTGSATLGADKAYYTAAHVAALRALRVTPHVVQNQTNRRSAIDGRTTRHPGYAISQCIRKRIEGPFGSMKAAGGFWQTKHRGRERVRWMFTIRAAAYNLIRLPCLLATI</sequence>
<dbReference type="PANTHER" id="PTHR35604:SF2">
    <property type="entry name" value="TRANSPOSASE INSH FOR INSERTION SEQUENCE ELEMENT IS5A-RELATED"/>
    <property type="match status" value="1"/>
</dbReference>
<reference evidence="2 3" key="1">
    <citation type="journal article" date="2015" name="Antonie Van Leeuwenhoek">
        <title>Bosea vaviloviae sp. nov., a new species of slow-growing rhizobia isolated from nodules of the relict species Vavilovia formosa (Stev.) Fed.</title>
        <authorList>
            <person name="Safronova V.I."/>
            <person name="Kuznetsova I.G."/>
            <person name="Sazanova A.L."/>
            <person name="Kimeklis A.K."/>
            <person name="Belimov A.A."/>
            <person name="Andronov E.E."/>
            <person name="Pinaev A.G."/>
            <person name="Chizhevskaya E.P."/>
            <person name="Pukhaev A.R."/>
            <person name="Popov K.P."/>
            <person name="Willems A."/>
            <person name="Tikhonovich I.A."/>
        </authorList>
    </citation>
    <scope>NUCLEOTIDE SEQUENCE [LARGE SCALE GENOMIC DNA]</scope>
    <source>
        <strain evidence="2 3">Vaf18</strain>
        <plasmid evidence="2">unnamed1</plasmid>
    </source>
</reference>
<name>A0A1D7UCJ8_9HYPH</name>
<dbReference type="AlphaFoldDB" id="A0A1D7UCJ8"/>
<evidence type="ECO:0000313" key="3">
    <source>
        <dbReference type="Proteomes" id="UP000094969"/>
    </source>
</evidence>
<evidence type="ECO:0000313" key="2">
    <source>
        <dbReference type="EMBL" id="AOO85099.1"/>
    </source>
</evidence>
<dbReference type="Proteomes" id="UP000094969">
    <property type="component" value="Plasmid unnamed1"/>
</dbReference>
<organism evidence="2 3">
    <name type="scientific">Bosea vaviloviae</name>
    <dbReference type="NCBI Taxonomy" id="1526658"/>
    <lineage>
        <taxon>Bacteria</taxon>
        <taxon>Pseudomonadati</taxon>
        <taxon>Pseudomonadota</taxon>
        <taxon>Alphaproteobacteria</taxon>
        <taxon>Hyphomicrobiales</taxon>
        <taxon>Boseaceae</taxon>
        <taxon>Bosea</taxon>
    </lineage>
</organism>
<dbReference type="EMBL" id="CP017148">
    <property type="protein sequence ID" value="AOO85099.1"/>
    <property type="molecule type" value="Genomic_DNA"/>
</dbReference>
<evidence type="ECO:0000259" key="1">
    <source>
        <dbReference type="Pfam" id="PF13751"/>
    </source>
</evidence>
<gene>
    <name evidence="2" type="ORF">BHK69_30865</name>
</gene>
<dbReference type="PANTHER" id="PTHR35604">
    <property type="entry name" value="TRANSPOSASE INSH FOR INSERTION SEQUENCE ELEMENT IS5A-RELATED"/>
    <property type="match status" value="1"/>
</dbReference>
<accession>A0A1D7UCJ8</accession>
<feature type="domain" description="Transposase DDE" evidence="1">
    <location>
        <begin position="42"/>
        <end position="108"/>
    </location>
</feature>
<dbReference type="Pfam" id="PF13751">
    <property type="entry name" value="DDE_Tnp_1_6"/>
    <property type="match status" value="1"/>
</dbReference>
<dbReference type="KEGG" id="bvv:BHK69_30865"/>
<protein>
    <recommendedName>
        <fullName evidence="1">Transposase DDE domain-containing protein</fullName>
    </recommendedName>
</protein>